<gene>
    <name evidence="4" type="primary">LOC109706876</name>
</gene>
<sequence length="199" mass="22383">MSAKAAPAELSSTGSSRPQPTPMRSPSSFGSPEVGNALTDDFLDHYGVFEYYWMAGLISDRSYRMLNLHRTSLSFLHKSPECDDILDSALEEIGDIDIYSIFSPTCTCAVTFSGNKLLKRLHDSGKMGDKYDPCIENYSTVYFNSPEVQKALHVNPAFAPPKWITCSNVINENWHDTPSSVLNIYHELIQHGLRIWMVR</sequence>
<protein>
    <submittedName>
        <fullName evidence="4">Serine carboxypeptidase II-2-like</fullName>
    </submittedName>
</protein>
<dbReference type="GO" id="GO:0004185">
    <property type="term" value="F:serine-type carboxypeptidase activity"/>
    <property type="evidence" value="ECO:0007669"/>
    <property type="project" value="InterPro"/>
</dbReference>
<dbReference type="OrthoDB" id="443318at2759"/>
<evidence type="ECO:0000313" key="3">
    <source>
        <dbReference type="Proteomes" id="UP000515123"/>
    </source>
</evidence>
<comment type="similarity">
    <text evidence="1">Belongs to the peptidase S10 family.</text>
</comment>
<name>A0A6P5EIZ4_ANACO</name>
<feature type="region of interest" description="Disordered" evidence="2">
    <location>
        <begin position="1"/>
        <end position="31"/>
    </location>
</feature>
<dbReference type="PANTHER" id="PTHR11802:SF32">
    <property type="entry name" value="SERINE CARBOXYPEPTIDASE-LIKE 29"/>
    <property type="match status" value="1"/>
</dbReference>
<proteinExistence type="inferred from homology"/>
<dbReference type="Gene3D" id="3.40.50.1820">
    <property type="entry name" value="alpha/beta hydrolase"/>
    <property type="match status" value="1"/>
</dbReference>
<dbReference type="GO" id="GO:0006508">
    <property type="term" value="P:proteolysis"/>
    <property type="evidence" value="ECO:0007669"/>
    <property type="project" value="InterPro"/>
</dbReference>
<evidence type="ECO:0000313" key="4">
    <source>
        <dbReference type="RefSeq" id="XP_020083481.1"/>
    </source>
</evidence>
<organism evidence="3 4">
    <name type="scientific">Ananas comosus</name>
    <name type="common">Pineapple</name>
    <name type="synonym">Ananas ananas</name>
    <dbReference type="NCBI Taxonomy" id="4615"/>
    <lineage>
        <taxon>Eukaryota</taxon>
        <taxon>Viridiplantae</taxon>
        <taxon>Streptophyta</taxon>
        <taxon>Embryophyta</taxon>
        <taxon>Tracheophyta</taxon>
        <taxon>Spermatophyta</taxon>
        <taxon>Magnoliopsida</taxon>
        <taxon>Liliopsida</taxon>
        <taxon>Poales</taxon>
        <taxon>Bromeliaceae</taxon>
        <taxon>Bromelioideae</taxon>
        <taxon>Ananas</taxon>
    </lineage>
</organism>
<keyword evidence="3" id="KW-1185">Reference proteome</keyword>
<feature type="compositionally biased region" description="Polar residues" evidence="2">
    <location>
        <begin position="10"/>
        <end position="30"/>
    </location>
</feature>
<evidence type="ECO:0000256" key="1">
    <source>
        <dbReference type="ARBA" id="ARBA00009431"/>
    </source>
</evidence>
<dbReference type="AlphaFoldDB" id="A0A6P5EIZ4"/>
<dbReference type="SUPFAM" id="SSF53474">
    <property type="entry name" value="alpha/beta-Hydrolases"/>
    <property type="match status" value="1"/>
</dbReference>
<dbReference type="Gene3D" id="6.10.250.940">
    <property type="match status" value="1"/>
</dbReference>
<dbReference type="InterPro" id="IPR001563">
    <property type="entry name" value="Peptidase_S10"/>
</dbReference>
<dbReference type="GO" id="GO:0005773">
    <property type="term" value="C:vacuole"/>
    <property type="evidence" value="ECO:0007669"/>
    <property type="project" value="TreeGrafter"/>
</dbReference>
<dbReference type="Pfam" id="PF00450">
    <property type="entry name" value="Peptidase_S10"/>
    <property type="match status" value="1"/>
</dbReference>
<accession>A0A6P5EIZ4</accession>
<dbReference type="InterPro" id="IPR029058">
    <property type="entry name" value="AB_hydrolase_fold"/>
</dbReference>
<dbReference type="PANTHER" id="PTHR11802">
    <property type="entry name" value="SERINE PROTEASE FAMILY S10 SERINE CARBOXYPEPTIDASE"/>
    <property type="match status" value="1"/>
</dbReference>
<reference evidence="3" key="1">
    <citation type="journal article" date="2015" name="Nat. Genet.">
        <title>The pineapple genome and the evolution of CAM photosynthesis.</title>
        <authorList>
            <person name="Ming R."/>
            <person name="VanBuren R."/>
            <person name="Wai C.M."/>
            <person name="Tang H."/>
            <person name="Schatz M.C."/>
            <person name="Bowers J.E."/>
            <person name="Lyons E."/>
            <person name="Wang M.L."/>
            <person name="Chen J."/>
            <person name="Biggers E."/>
            <person name="Zhang J."/>
            <person name="Huang L."/>
            <person name="Zhang L."/>
            <person name="Miao W."/>
            <person name="Zhang J."/>
            <person name="Ye Z."/>
            <person name="Miao C."/>
            <person name="Lin Z."/>
            <person name="Wang H."/>
            <person name="Zhou H."/>
            <person name="Yim W.C."/>
            <person name="Priest H.D."/>
            <person name="Zheng C."/>
            <person name="Woodhouse M."/>
            <person name="Edger P.P."/>
            <person name="Guyot R."/>
            <person name="Guo H.B."/>
            <person name="Guo H."/>
            <person name="Zheng G."/>
            <person name="Singh R."/>
            <person name="Sharma A."/>
            <person name="Min X."/>
            <person name="Zheng Y."/>
            <person name="Lee H."/>
            <person name="Gurtowski J."/>
            <person name="Sedlazeck F.J."/>
            <person name="Harkess A."/>
            <person name="McKain M.R."/>
            <person name="Liao Z."/>
            <person name="Fang J."/>
            <person name="Liu J."/>
            <person name="Zhang X."/>
            <person name="Zhang Q."/>
            <person name="Hu W."/>
            <person name="Qin Y."/>
            <person name="Wang K."/>
            <person name="Chen L.Y."/>
            <person name="Shirley N."/>
            <person name="Lin Y.R."/>
            <person name="Liu L.Y."/>
            <person name="Hernandez A.G."/>
            <person name="Wright C.L."/>
            <person name="Bulone V."/>
            <person name="Tuskan G.A."/>
            <person name="Heath K."/>
            <person name="Zee F."/>
            <person name="Moore P.H."/>
            <person name="Sunkar R."/>
            <person name="Leebens-Mack J.H."/>
            <person name="Mockler T."/>
            <person name="Bennetzen J.L."/>
            <person name="Freeling M."/>
            <person name="Sankoff D."/>
            <person name="Paterson A.H."/>
            <person name="Zhu X."/>
            <person name="Yang X."/>
            <person name="Smith J.A."/>
            <person name="Cushman J.C."/>
            <person name="Paull R.E."/>
            <person name="Yu Q."/>
        </authorList>
    </citation>
    <scope>NUCLEOTIDE SEQUENCE [LARGE SCALE GENOMIC DNA]</scope>
    <source>
        <strain evidence="3">cv. F153</strain>
    </source>
</reference>
<dbReference type="RefSeq" id="XP_020083481.1">
    <property type="nucleotide sequence ID" value="XM_020227892.1"/>
</dbReference>
<dbReference type="GeneID" id="109706876"/>
<reference evidence="4" key="2">
    <citation type="submission" date="2025-08" db="UniProtKB">
        <authorList>
            <consortium name="RefSeq"/>
        </authorList>
    </citation>
    <scope>IDENTIFICATION</scope>
    <source>
        <tissue evidence="4">Leaf</tissue>
    </source>
</reference>
<dbReference type="Proteomes" id="UP000515123">
    <property type="component" value="Linkage group 2"/>
</dbReference>
<evidence type="ECO:0000256" key="2">
    <source>
        <dbReference type="SAM" id="MobiDB-lite"/>
    </source>
</evidence>